<dbReference type="AlphaFoldDB" id="A0A7C5XFL5"/>
<accession>A0A7C5XFL5</accession>
<name>A0A7C5XFL5_9CREN</name>
<evidence type="ECO:0000313" key="2">
    <source>
        <dbReference type="EMBL" id="HHP81079.1"/>
    </source>
</evidence>
<sequence>MILYSLFAIYIAVLNLYKPFREFLRAFLRGILWLLGLVIPLPAAFLYGVALGLKGYNLCKVIVKKLLGR</sequence>
<organism evidence="2">
    <name type="scientific">Ignisphaera aggregans</name>
    <dbReference type="NCBI Taxonomy" id="334771"/>
    <lineage>
        <taxon>Archaea</taxon>
        <taxon>Thermoproteota</taxon>
        <taxon>Thermoprotei</taxon>
        <taxon>Desulfurococcales</taxon>
        <taxon>Desulfurococcaceae</taxon>
        <taxon>Ignisphaera</taxon>
    </lineage>
</organism>
<dbReference type="EMBL" id="DRZI01000009">
    <property type="protein sequence ID" value="HHP81079.1"/>
    <property type="molecule type" value="Genomic_DNA"/>
</dbReference>
<protein>
    <submittedName>
        <fullName evidence="2">Uncharacterized protein</fullName>
    </submittedName>
</protein>
<gene>
    <name evidence="3" type="ORF">ENL47_03230</name>
    <name evidence="2" type="ORF">ENM84_00285</name>
</gene>
<comment type="caution">
    <text evidence="2">The sequence shown here is derived from an EMBL/GenBank/DDBJ whole genome shotgun (WGS) entry which is preliminary data.</text>
</comment>
<reference evidence="2" key="1">
    <citation type="journal article" date="2020" name="mSystems">
        <title>Genome- and Community-Level Interaction Insights into Carbon Utilization and Element Cycling Functions of Hydrothermarchaeota in Hydrothermal Sediment.</title>
        <authorList>
            <person name="Zhou Z."/>
            <person name="Liu Y."/>
            <person name="Xu W."/>
            <person name="Pan J."/>
            <person name="Luo Z.H."/>
            <person name="Li M."/>
        </authorList>
    </citation>
    <scope>NUCLEOTIDE SEQUENCE [LARGE SCALE GENOMIC DNA]</scope>
    <source>
        <strain evidence="3">SpSt-1</strain>
        <strain evidence="2">SpSt-1121</strain>
    </source>
</reference>
<keyword evidence="1" id="KW-1133">Transmembrane helix</keyword>
<keyword evidence="1" id="KW-0472">Membrane</keyword>
<evidence type="ECO:0000313" key="3">
    <source>
        <dbReference type="EMBL" id="HHR95838.1"/>
    </source>
</evidence>
<keyword evidence="1" id="KW-0812">Transmembrane</keyword>
<evidence type="ECO:0000256" key="1">
    <source>
        <dbReference type="SAM" id="Phobius"/>
    </source>
</evidence>
<proteinExistence type="predicted"/>
<dbReference type="EMBL" id="DRUB01000059">
    <property type="protein sequence ID" value="HHR95838.1"/>
    <property type="molecule type" value="Genomic_DNA"/>
</dbReference>
<feature type="transmembrane region" description="Helical" evidence="1">
    <location>
        <begin position="31"/>
        <end position="53"/>
    </location>
</feature>